<reference evidence="1 2" key="1">
    <citation type="submission" date="2023-03" db="EMBL/GenBank/DDBJ databases">
        <title>Genome insight into feeding habits of ladybird beetles.</title>
        <authorList>
            <person name="Li H.-S."/>
            <person name="Huang Y.-H."/>
            <person name="Pang H."/>
        </authorList>
    </citation>
    <scope>NUCLEOTIDE SEQUENCE [LARGE SCALE GENOMIC DNA]</scope>
    <source>
        <strain evidence="1">SYSU_2023b</strain>
        <tissue evidence="1">Whole body</tissue>
    </source>
</reference>
<dbReference type="Proteomes" id="UP001431783">
    <property type="component" value="Unassembled WGS sequence"/>
</dbReference>
<sequence length="243" mass="27028">MLFFYNLSTDHRPQTKDATDSSACQLSMSLVLAGGNKEAIAIAKACSLAFIRAEGYVFGHVADERYIDANAGALLRYRKTIEANDVQIFIDIKKKHSCVSHNNVKMLQTWANYLSRVTKRPTLSKAQELHPRLTSEEAGDWVVIQRDVEDNSNGDSSIKSVEDGDWVVIDCDVEDNSNSSIESVSSYDEFRQSVLSTSSHLSRTSSPSSLLSISIDTDESRNPWESVITIGKANSYQKPLHNF</sequence>
<gene>
    <name evidence="1" type="ORF">WA026_013837</name>
</gene>
<evidence type="ECO:0000313" key="1">
    <source>
        <dbReference type="EMBL" id="KAK9885961.1"/>
    </source>
</evidence>
<evidence type="ECO:0000313" key="2">
    <source>
        <dbReference type="Proteomes" id="UP001431783"/>
    </source>
</evidence>
<dbReference type="PANTHER" id="PTHR21381:SF3">
    <property type="entry name" value="SGC REGION PROTEIN SGCQ-RELATED"/>
    <property type="match status" value="1"/>
</dbReference>
<dbReference type="PANTHER" id="PTHR21381">
    <property type="entry name" value="ZGC:162297"/>
    <property type="match status" value="1"/>
</dbReference>
<dbReference type="AlphaFoldDB" id="A0AAW1V1K7"/>
<comment type="caution">
    <text evidence="1">The sequence shown here is derived from an EMBL/GenBank/DDBJ whole genome shotgun (WGS) entry which is preliminary data.</text>
</comment>
<dbReference type="EMBL" id="JARQZJ010000097">
    <property type="protein sequence ID" value="KAK9885961.1"/>
    <property type="molecule type" value="Genomic_DNA"/>
</dbReference>
<accession>A0AAW1V1K7</accession>
<keyword evidence="2" id="KW-1185">Reference proteome</keyword>
<proteinExistence type="predicted"/>
<protein>
    <submittedName>
        <fullName evidence="1">Uncharacterized protein</fullName>
    </submittedName>
</protein>
<dbReference type="InterPro" id="IPR005137">
    <property type="entry name" value="BtpA"/>
</dbReference>
<dbReference type="Pfam" id="PF03437">
    <property type="entry name" value="BtpA"/>
    <property type="match status" value="1"/>
</dbReference>
<organism evidence="1 2">
    <name type="scientific">Henosepilachna vigintioctopunctata</name>
    <dbReference type="NCBI Taxonomy" id="420089"/>
    <lineage>
        <taxon>Eukaryota</taxon>
        <taxon>Metazoa</taxon>
        <taxon>Ecdysozoa</taxon>
        <taxon>Arthropoda</taxon>
        <taxon>Hexapoda</taxon>
        <taxon>Insecta</taxon>
        <taxon>Pterygota</taxon>
        <taxon>Neoptera</taxon>
        <taxon>Endopterygota</taxon>
        <taxon>Coleoptera</taxon>
        <taxon>Polyphaga</taxon>
        <taxon>Cucujiformia</taxon>
        <taxon>Coccinelloidea</taxon>
        <taxon>Coccinellidae</taxon>
        <taxon>Epilachninae</taxon>
        <taxon>Epilachnini</taxon>
        <taxon>Henosepilachna</taxon>
    </lineage>
</organism>
<name>A0AAW1V1K7_9CUCU</name>